<keyword evidence="2" id="KW-0489">Methyltransferase</keyword>
<proteinExistence type="predicted"/>
<comment type="catalytic activity">
    <reaction evidence="4">
        <text>a 2'-deoxyadenosine in DNA + S-adenosyl-L-methionine = an N(6)-methyl-2'-deoxyadenosine in DNA + S-adenosyl-L-homocysteine + H(+)</text>
        <dbReference type="Rhea" id="RHEA:15197"/>
        <dbReference type="Rhea" id="RHEA-COMP:12418"/>
        <dbReference type="Rhea" id="RHEA-COMP:12419"/>
        <dbReference type="ChEBI" id="CHEBI:15378"/>
        <dbReference type="ChEBI" id="CHEBI:57856"/>
        <dbReference type="ChEBI" id="CHEBI:59789"/>
        <dbReference type="ChEBI" id="CHEBI:90615"/>
        <dbReference type="ChEBI" id="CHEBI:90616"/>
        <dbReference type="EC" id="2.1.1.72"/>
    </reaction>
</comment>
<keyword evidence="7" id="KW-1185">Reference proteome</keyword>
<evidence type="ECO:0000313" key="7">
    <source>
        <dbReference type="Proteomes" id="UP000305202"/>
    </source>
</evidence>
<dbReference type="Proteomes" id="UP000305202">
    <property type="component" value="Unassembled WGS sequence"/>
</dbReference>
<dbReference type="RefSeq" id="WP_136993216.1">
    <property type="nucleotide sequence ID" value="NZ_SZPQ01000116.1"/>
</dbReference>
<evidence type="ECO:0000256" key="3">
    <source>
        <dbReference type="ARBA" id="ARBA00022679"/>
    </source>
</evidence>
<evidence type="ECO:0000256" key="1">
    <source>
        <dbReference type="ARBA" id="ARBA00011900"/>
    </source>
</evidence>
<dbReference type="Gene3D" id="3.40.50.150">
    <property type="entry name" value="Vaccinia Virus protein VP39"/>
    <property type="match status" value="1"/>
</dbReference>
<sequence>FPPVQHYPGKHPCEKPAAMMRHIIQASSRPGDVVADFFMGSGSTIKAALNLGRSVIGVELEEERFLQTQEEINAKVNKTVD</sequence>
<feature type="non-terminal residue" evidence="6">
    <location>
        <position position="1"/>
    </location>
</feature>
<dbReference type="InterPro" id="IPR002941">
    <property type="entry name" value="DNA_methylase_N4/N6"/>
</dbReference>
<dbReference type="InterPro" id="IPR029063">
    <property type="entry name" value="SAM-dependent_MTases_sf"/>
</dbReference>
<evidence type="ECO:0000256" key="4">
    <source>
        <dbReference type="ARBA" id="ARBA00047942"/>
    </source>
</evidence>
<keyword evidence="3" id="KW-0808">Transferase</keyword>
<evidence type="ECO:0000313" key="6">
    <source>
        <dbReference type="EMBL" id="TKI02066.1"/>
    </source>
</evidence>
<feature type="domain" description="DNA methylase N-4/N-6" evidence="5">
    <location>
        <begin position="9"/>
        <end position="69"/>
    </location>
</feature>
<organism evidence="6 7">
    <name type="scientific">Martelella alba</name>
    <dbReference type="NCBI Taxonomy" id="2590451"/>
    <lineage>
        <taxon>Bacteria</taxon>
        <taxon>Pseudomonadati</taxon>
        <taxon>Pseudomonadota</taxon>
        <taxon>Alphaproteobacteria</taxon>
        <taxon>Hyphomicrobiales</taxon>
        <taxon>Aurantimonadaceae</taxon>
        <taxon>Martelella</taxon>
    </lineage>
</organism>
<evidence type="ECO:0000256" key="2">
    <source>
        <dbReference type="ARBA" id="ARBA00022603"/>
    </source>
</evidence>
<dbReference type="InterPro" id="IPR001091">
    <property type="entry name" value="RM_Methyltransferase"/>
</dbReference>
<accession>A0ABY2SHK6</accession>
<dbReference type="EC" id="2.1.1.72" evidence="1"/>
<dbReference type="EMBL" id="SZPQ01000116">
    <property type="protein sequence ID" value="TKI02066.1"/>
    <property type="molecule type" value="Genomic_DNA"/>
</dbReference>
<dbReference type="SUPFAM" id="SSF53335">
    <property type="entry name" value="S-adenosyl-L-methionine-dependent methyltransferases"/>
    <property type="match status" value="1"/>
</dbReference>
<dbReference type="PRINTS" id="PR00508">
    <property type="entry name" value="S21N4MTFRASE"/>
</dbReference>
<reference evidence="6 7" key="1">
    <citation type="submission" date="2019-04" db="EMBL/GenBank/DDBJ databases">
        <authorList>
            <person name="Li M."/>
            <person name="Gao C."/>
        </authorList>
    </citation>
    <scope>NUCLEOTIDE SEQUENCE [LARGE SCALE GENOMIC DNA]</scope>
    <source>
        <strain evidence="6 7">BGMRC 2031</strain>
    </source>
</reference>
<evidence type="ECO:0000259" key="5">
    <source>
        <dbReference type="Pfam" id="PF01555"/>
    </source>
</evidence>
<comment type="caution">
    <text evidence="6">The sequence shown here is derived from an EMBL/GenBank/DDBJ whole genome shotgun (WGS) entry which is preliminary data.</text>
</comment>
<gene>
    <name evidence="6" type="ORF">FCN80_25850</name>
</gene>
<protein>
    <recommendedName>
        <fullName evidence="1">site-specific DNA-methyltransferase (adenine-specific)</fullName>
        <ecNumber evidence="1">2.1.1.72</ecNumber>
    </recommendedName>
</protein>
<dbReference type="Pfam" id="PF01555">
    <property type="entry name" value="N6_N4_Mtase"/>
    <property type="match status" value="1"/>
</dbReference>
<name>A0ABY2SHK6_9HYPH</name>